<keyword evidence="2" id="KW-1185">Reference proteome</keyword>
<name>A0ACB9T0U7_HOLOL</name>
<gene>
    <name evidence="1" type="ORF">MML48_5g00002676</name>
</gene>
<organism evidence="1 2">
    <name type="scientific">Holotrichia oblita</name>
    <name type="common">Chafer beetle</name>
    <dbReference type="NCBI Taxonomy" id="644536"/>
    <lineage>
        <taxon>Eukaryota</taxon>
        <taxon>Metazoa</taxon>
        <taxon>Ecdysozoa</taxon>
        <taxon>Arthropoda</taxon>
        <taxon>Hexapoda</taxon>
        <taxon>Insecta</taxon>
        <taxon>Pterygota</taxon>
        <taxon>Neoptera</taxon>
        <taxon>Endopterygota</taxon>
        <taxon>Coleoptera</taxon>
        <taxon>Polyphaga</taxon>
        <taxon>Scarabaeiformia</taxon>
        <taxon>Scarabaeidae</taxon>
        <taxon>Melolonthinae</taxon>
        <taxon>Holotrichia</taxon>
    </lineage>
</organism>
<proteinExistence type="predicted"/>
<evidence type="ECO:0000313" key="2">
    <source>
        <dbReference type="Proteomes" id="UP001056778"/>
    </source>
</evidence>
<protein>
    <submittedName>
        <fullName evidence="1">Phosphoacetylglucosamine mutase</fullName>
    </submittedName>
</protein>
<dbReference type="EMBL" id="CM043019">
    <property type="protein sequence ID" value="KAI4460421.1"/>
    <property type="molecule type" value="Genomic_DNA"/>
</dbReference>
<reference evidence="1" key="1">
    <citation type="submission" date="2022-04" db="EMBL/GenBank/DDBJ databases">
        <title>Chromosome-scale genome assembly of Holotrichia oblita Faldermann.</title>
        <authorList>
            <person name="Rongchong L."/>
        </authorList>
    </citation>
    <scope>NUCLEOTIDE SEQUENCE</scope>
    <source>
        <strain evidence="1">81SQS9</strain>
    </source>
</reference>
<evidence type="ECO:0000313" key="1">
    <source>
        <dbReference type="EMBL" id="KAI4460421.1"/>
    </source>
</evidence>
<sequence length="499" mass="54977">MITASHNPEADNGVKLVDPHGEMLEQSWEAWATKFANVGDDQLESIIAEIIKEYNIPMTERVHICIGKDTRPSSPSLSKSVMDGVLALAGKPIDFGIVSTPQLHYFVACKNTKHAYGIPTEEGYYHKLVGAFHKLNADHHLLNNSGGAIRETLKIELYNDEGIGTGKLNYLCGADYVKSNQKFPNGVPVQHNVRCCSVDGDADRIVYYFTDENEKFHLLDGDRIATLIAAYLKELLEETGIDLNLGLIQTAYANGASTEYITQKLKIPVACVSTGVKHLHHKALEYEIGVYFEANGHGTVVFQKTAKDKLKQATGDSSLTDAQRNAAKRLLNLIDVINETVGDAISDMLLVETILHAKGWDVQDWEAAYTDLPNRLMKVTIANRNVITTTDAETICVTPHGLQDEINALISKFEKGRSFVRPSGTEDLVRVYAEAATREEADALASEVSRKVFEMAGGIGIPRVISSCFLIDKVVVNFRDHITIQRLILVTFVSAIFGS</sequence>
<comment type="caution">
    <text evidence="1">The sequence shown here is derived from an EMBL/GenBank/DDBJ whole genome shotgun (WGS) entry which is preliminary data.</text>
</comment>
<dbReference type="Proteomes" id="UP001056778">
    <property type="component" value="Chromosome 5"/>
</dbReference>
<accession>A0ACB9T0U7</accession>